<proteinExistence type="inferred from homology"/>
<dbReference type="Gene3D" id="3.40.30.10">
    <property type="entry name" value="Glutaredoxin"/>
    <property type="match status" value="1"/>
</dbReference>
<dbReference type="InterPro" id="IPR013766">
    <property type="entry name" value="Thioredoxin_domain"/>
</dbReference>
<dbReference type="InterPro" id="IPR036249">
    <property type="entry name" value="Thioredoxin-like_sf"/>
</dbReference>
<sequence length="99" mass="11273">MSSFKTLINQSKPVLIDFHAEWCGPCKMMPPILHKIKDKFGDQVSILKIDVDKNQELAAKYQIRGVPTLMLFKEGTQLWRQSGVPTEAQLVEILTPHII</sequence>
<name>A0ABQ5MJD2_9FLAO</name>
<dbReference type="PRINTS" id="PR00421">
    <property type="entry name" value="THIOREDOXIN"/>
</dbReference>
<evidence type="ECO:0000256" key="5">
    <source>
        <dbReference type="ARBA" id="ARBA00023284"/>
    </source>
</evidence>
<feature type="domain" description="Thioredoxin" evidence="7">
    <location>
        <begin position="1"/>
        <end position="99"/>
    </location>
</feature>
<keyword evidence="2" id="KW-0813">Transport</keyword>
<dbReference type="NCBIfam" id="TIGR01068">
    <property type="entry name" value="thioredoxin"/>
    <property type="match status" value="1"/>
</dbReference>
<dbReference type="PANTHER" id="PTHR45663">
    <property type="entry name" value="GEO12009P1"/>
    <property type="match status" value="1"/>
</dbReference>
<dbReference type="EMBL" id="BRVO01000002">
    <property type="protein sequence ID" value="GLB49513.1"/>
    <property type="molecule type" value="Genomic_DNA"/>
</dbReference>
<gene>
    <name evidence="8" type="ORF">Y10_18810</name>
</gene>
<evidence type="ECO:0000313" key="9">
    <source>
        <dbReference type="Proteomes" id="UP001143543"/>
    </source>
</evidence>
<dbReference type="SUPFAM" id="SSF52833">
    <property type="entry name" value="Thioredoxin-like"/>
    <property type="match status" value="1"/>
</dbReference>
<keyword evidence="5" id="KW-0676">Redox-active center</keyword>
<reference evidence="8" key="1">
    <citation type="submission" date="2022-07" db="EMBL/GenBank/DDBJ databases">
        <title>Taxonomy of Novel Oxalotrophic and Methylotrophic Bacteria.</title>
        <authorList>
            <person name="Sahin N."/>
            <person name="Tani A."/>
        </authorList>
    </citation>
    <scope>NUCLEOTIDE SEQUENCE</scope>
    <source>
        <strain evidence="8">Y10</strain>
    </source>
</reference>
<dbReference type="PROSITE" id="PS00194">
    <property type="entry name" value="THIOREDOXIN_1"/>
    <property type="match status" value="1"/>
</dbReference>
<dbReference type="Pfam" id="PF00085">
    <property type="entry name" value="Thioredoxin"/>
    <property type="match status" value="1"/>
</dbReference>
<comment type="caution">
    <text evidence="8">The sequence shown here is derived from an EMBL/GenBank/DDBJ whole genome shotgun (WGS) entry which is preliminary data.</text>
</comment>
<dbReference type="PANTHER" id="PTHR45663:SF11">
    <property type="entry name" value="GEO12009P1"/>
    <property type="match status" value="1"/>
</dbReference>
<evidence type="ECO:0000256" key="4">
    <source>
        <dbReference type="ARBA" id="ARBA00023157"/>
    </source>
</evidence>
<dbReference type="PROSITE" id="PS51352">
    <property type="entry name" value="THIOREDOXIN_2"/>
    <property type="match status" value="1"/>
</dbReference>
<keyword evidence="4" id="KW-1015">Disulfide bond</keyword>
<dbReference type="PIRSF" id="PIRSF000077">
    <property type="entry name" value="Thioredoxin"/>
    <property type="match status" value="1"/>
</dbReference>
<evidence type="ECO:0000313" key="8">
    <source>
        <dbReference type="EMBL" id="GLB49513.1"/>
    </source>
</evidence>
<dbReference type="InterPro" id="IPR017937">
    <property type="entry name" value="Thioredoxin_CS"/>
</dbReference>
<dbReference type="Proteomes" id="UP001143543">
    <property type="component" value="Unassembled WGS sequence"/>
</dbReference>
<keyword evidence="3" id="KW-0249">Electron transport</keyword>
<evidence type="ECO:0000256" key="3">
    <source>
        <dbReference type="ARBA" id="ARBA00022982"/>
    </source>
</evidence>
<evidence type="ECO:0000256" key="6">
    <source>
        <dbReference type="NCBIfam" id="TIGR01068"/>
    </source>
</evidence>
<comment type="similarity">
    <text evidence="1">Belongs to the thioredoxin family.</text>
</comment>
<evidence type="ECO:0000256" key="1">
    <source>
        <dbReference type="ARBA" id="ARBA00008987"/>
    </source>
</evidence>
<keyword evidence="9" id="KW-1185">Reference proteome</keyword>
<protein>
    <recommendedName>
        <fullName evidence="6">Thioredoxin</fullName>
    </recommendedName>
</protein>
<dbReference type="RefSeq" id="WP_281765145.1">
    <property type="nucleotide sequence ID" value="NZ_BRVO01000002.1"/>
</dbReference>
<dbReference type="InterPro" id="IPR005746">
    <property type="entry name" value="Thioredoxin"/>
</dbReference>
<dbReference type="CDD" id="cd02947">
    <property type="entry name" value="TRX_family"/>
    <property type="match status" value="1"/>
</dbReference>
<evidence type="ECO:0000256" key="2">
    <source>
        <dbReference type="ARBA" id="ARBA00022448"/>
    </source>
</evidence>
<organism evidence="8 9">
    <name type="scientific">Neptunitalea lumnitzerae</name>
    <dbReference type="NCBI Taxonomy" id="2965509"/>
    <lineage>
        <taxon>Bacteria</taxon>
        <taxon>Pseudomonadati</taxon>
        <taxon>Bacteroidota</taxon>
        <taxon>Flavobacteriia</taxon>
        <taxon>Flavobacteriales</taxon>
        <taxon>Flavobacteriaceae</taxon>
        <taxon>Neptunitalea</taxon>
    </lineage>
</organism>
<accession>A0ABQ5MJD2</accession>
<evidence type="ECO:0000259" key="7">
    <source>
        <dbReference type="PROSITE" id="PS51352"/>
    </source>
</evidence>